<evidence type="ECO:0000256" key="12">
    <source>
        <dbReference type="ARBA" id="ARBA00023295"/>
    </source>
</evidence>
<evidence type="ECO:0000313" key="18">
    <source>
        <dbReference type="EMBL" id="VDN60120.1"/>
    </source>
</evidence>
<evidence type="ECO:0000256" key="10">
    <source>
        <dbReference type="ARBA" id="ARBA00023214"/>
    </source>
</evidence>
<dbReference type="InterPro" id="IPR006047">
    <property type="entry name" value="GH13_cat_dom"/>
</dbReference>
<dbReference type="Proteomes" id="UP000274756">
    <property type="component" value="Unassembled WGS sequence"/>
</dbReference>
<evidence type="ECO:0000313" key="20">
    <source>
        <dbReference type="Proteomes" id="UP000274756"/>
    </source>
</evidence>
<evidence type="ECO:0000256" key="2">
    <source>
        <dbReference type="ARBA" id="ARBA00001913"/>
    </source>
</evidence>
<reference evidence="18 20" key="2">
    <citation type="submission" date="2018-11" db="EMBL/GenBank/DDBJ databases">
        <authorList>
            <consortium name="Pathogen Informatics"/>
        </authorList>
    </citation>
    <scope>NUCLEOTIDE SEQUENCE [LARGE SCALE GENOMIC DNA]</scope>
</reference>
<dbReference type="EC" id="3.2.1.1" evidence="6 14"/>
<dbReference type="SMART" id="SM00632">
    <property type="entry name" value="Aamy_C"/>
    <property type="match status" value="1"/>
</dbReference>
<dbReference type="Pfam" id="PF00128">
    <property type="entry name" value="Alpha-amylase"/>
    <property type="match status" value="1"/>
</dbReference>
<reference evidence="21" key="1">
    <citation type="submission" date="2017-02" db="UniProtKB">
        <authorList>
            <consortium name="WormBaseParasite"/>
        </authorList>
    </citation>
    <scope>IDENTIFICATION</scope>
</reference>
<keyword evidence="20" id="KW-1185">Reference proteome</keyword>
<keyword evidence="15" id="KW-0472">Membrane</keyword>
<gene>
    <name evidence="18" type="ORF">DME_LOCUS10093</name>
</gene>
<comment type="cofactor">
    <cofactor evidence="2">
        <name>Ca(2+)</name>
        <dbReference type="ChEBI" id="CHEBI:29108"/>
    </cofactor>
</comment>
<dbReference type="SUPFAM" id="SSF51011">
    <property type="entry name" value="Glycosyl hydrolase domain"/>
    <property type="match status" value="1"/>
</dbReference>
<evidence type="ECO:0000259" key="17">
    <source>
        <dbReference type="SMART" id="SM00642"/>
    </source>
</evidence>
<evidence type="ECO:0000256" key="14">
    <source>
        <dbReference type="RuleBase" id="RU361134"/>
    </source>
</evidence>
<dbReference type="EMBL" id="UYYG01001201">
    <property type="protein sequence ID" value="VDN60120.1"/>
    <property type="molecule type" value="Genomic_DNA"/>
</dbReference>
<evidence type="ECO:0000256" key="4">
    <source>
        <dbReference type="ARBA" id="ARBA00008061"/>
    </source>
</evidence>
<dbReference type="Gene3D" id="3.20.20.80">
    <property type="entry name" value="Glycosidases"/>
    <property type="match status" value="1"/>
</dbReference>
<dbReference type="STRING" id="318479.A0A0N4UIR3"/>
<dbReference type="InterPro" id="IPR013780">
    <property type="entry name" value="Glyco_hydro_b"/>
</dbReference>
<evidence type="ECO:0000256" key="13">
    <source>
        <dbReference type="RuleBase" id="RU003615"/>
    </source>
</evidence>
<dbReference type="InterPro" id="IPR017853">
    <property type="entry name" value="GH"/>
</dbReference>
<dbReference type="PANTHER" id="PTHR43447">
    <property type="entry name" value="ALPHA-AMYLASE"/>
    <property type="match status" value="1"/>
</dbReference>
<accession>A0A0N4UIR3</accession>
<proteinExistence type="inferred from homology"/>
<name>A0A0N4UIR3_DRAME</name>
<evidence type="ECO:0000256" key="5">
    <source>
        <dbReference type="ARBA" id="ARBA00011245"/>
    </source>
</evidence>
<organism evidence="19 21">
    <name type="scientific">Dracunculus medinensis</name>
    <name type="common">Guinea worm</name>
    <dbReference type="NCBI Taxonomy" id="318479"/>
    <lineage>
        <taxon>Eukaryota</taxon>
        <taxon>Metazoa</taxon>
        <taxon>Ecdysozoa</taxon>
        <taxon>Nematoda</taxon>
        <taxon>Chromadorea</taxon>
        <taxon>Rhabditida</taxon>
        <taxon>Spirurina</taxon>
        <taxon>Dracunculoidea</taxon>
        <taxon>Dracunculidae</taxon>
        <taxon>Dracunculus</taxon>
    </lineage>
</organism>
<feature type="domain" description="Glycosyl hydrolase family 13 catalytic" evidence="17">
    <location>
        <begin position="21"/>
        <end position="408"/>
    </location>
</feature>
<dbReference type="InterPro" id="IPR006048">
    <property type="entry name" value="A-amylase/branching_C"/>
</dbReference>
<evidence type="ECO:0000256" key="6">
    <source>
        <dbReference type="ARBA" id="ARBA00012595"/>
    </source>
</evidence>
<dbReference type="Proteomes" id="UP000038040">
    <property type="component" value="Unplaced"/>
</dbReference>
<keyword evidence="8 14" id="KW-0378">Hydrolase</keyword>
<sequence length="509" mass="59013">MSFNLIVFYRYDYPNTLSNKQIIVHLFEWKWLDIAKECEDFLQYYGYGAIQVSPPMEHITLSKNNDMPWWVRYQPVSYKLESRSGNETQFIEMVERCNKVGIRIIVDVVFNHMTGIGMKQGSDGVSSSSGSYFDSTPDVQNYPAAGYDKIHFNNRRCNRSIKEYEYRTSVESVKNCRLKGLLDLNQANEHVRSVIVDYLDHLLNIGVAGFRIDASKHMWPGDLEIILKRTKNIKNNIYGPNKRPFAVHEVIDLGGEAIRCDEYITIGRYTDMNYGKIIAQAARRQMDWSDLVQFGAGYGYGNLASHDVLVFIDNHDNQRELNPYVLNYKERDQYALCVGFMLAWNYGLPRIMSSYVFETLDQGPPNYGQSRNYETKSPIIKSDKSCKWKSGWVCEHRWQAIRAMTLFRMAAYDSNTSDFTVDKHRLAFARTGKGYFALNNGDNIWQITVDTKLPPGDYCDVWSGELELNQCTGKTITVDHDGLISFFLNYLLIIFRFIWLFQLNLLTYP</sequence>
<dbReference type="InterPro" id="IPR031319">
    <property type="entry name" value="A-amylase_C"/>
</dbReference>
<feature type="domain" description="Alpha-amylase C-terminal" evidence="16">
    <location>
        <begin position="416"/>
        <end position="496"/>
    </location>
</feature>
<dbReference type="GO" id="GO:0005975">
    <property type="term" value="P:carbohydrate metabolic process"/>
    <property type="evidence" value="ECO:0007669"/>
    <property type="project" value="InterPro"/>
</dbReference>
<evidence type="ECO:0000256" key="7">
    <source>
        <dbReference type="ARBA" id="ARBA00022723"/>
    </source>
</evidence>
<keyword evidence="12 14" id="KW-0326">Glycosidase</keyword>
<evidence type="ECO:0000256" key="3">
    <source>
        <dbReference type="ARBA" id="ARBA00001923"/>
    </source>
</evidence>
<evidence type="ECO:0000259" key="16">
    <source>
        <dbReference type="SMART" id="SM00632"/>
    </source>
</evidence>
<keyword evidence="11 14" id="KW-0119">Carbohydrate metabolism</keyword>
<feature type="transmembrane region" description="Helical" evidence="15">
    <location>
        <begin position="483"/>
        <end position="506"/>
    </location>
</feature>
<comment type="cofactor">
    <cofactor evidence="3">
        <name>chloride</name>
        <dbReference type="ChEBI" id="CHEBI:17996"/>
    </cofactor>
</comment>
<evidence type="ECO:0000256" key="1">
    <source>
        <dbReference type="ARBA" id="ARBA00000548"/>
    </source>
</evidence>
<protein>
    <recommendedName>
        <fullName evidence="6 14">Alpha-amylase</fullName>
        <ecNumber evidence="6 14">3.2.1.1</ecNumber>
    </recommendedName>
</protein>
<dbReference type="OrthoDB" id="550577at2759"/>
<comment type="subunit">
    <text evidence="5">Monomer.</text>
</comment>
<dbReference type="InterPro" id="IPR006046">
    <property type="entry name" value="Alpha_amylase"/>
</dbReference>
<keyword evidence="7" id="KW-0479">Metal-binding</keyword>
<dbReference type="WBParaSite" id="DME_0000750801-mRNA-1">
    <property type="protein sequence ID" value="DME_0000750801-mRNA-1"/>
    <property type="gene ID" value="DME_0000750801"/>
</dbReference>
<keyword evidence="10" id="KW-0868">Chloride</keyword>
<keyword evidence="15" id="KW-1133">Transmembrane helix</keyword>
<keyword evidence="9" id="KW-0106">Calcium</keyword>
<dbReference type="AlphaFoldDB" id="A0A0N4UIR3"/>
<comment type="similarity">
    <text evidence="4 13">Belongs to the glycosyl hydrolase 13 family.</text>
</comment>
<evidence type="ECO:0000313" key="21">
    <source>
        <dbReference type="WBParaSite" id="DME_0000750801-mRNA-1"/>
    </source>
</evidence>
<dbReference type="GO" id="GO:0004556">
    <property type="term" value="F:alpha-amylase activity"/>
    <property type="evidence" value="ECO:0007669"/>
    <property type="project" value="UniProtKB-UniRule"/>
</dbReference>
<dbReference type="Gene3D" id="2.60.40.1180">
    <property type="entry name" value="Golgi alpha-mannosidase II"/>
    <property type="match status" value="1"/>
</dbReference>
<evidence type="ECO:0000256" key="8">
    <source>
        <dbReference type="ARBA" id="ARBA00022801"/>
    </source>
</evidence>
<evidence type="ECO:0000256" key="11">
    <source>
        <dbReference type="ARBA" id="ARBA00023277"/>
    </source>
</evidence>
<keyword evidence="15" id="KW-0812">Transmembrane</keyword>
<evidence type="ECO:0000256" key="15">
    <source>
        <dbReference type="SAM" id="Phobius"/>
    </source>
</evidence>
<dbReference type="GO" id="GO:0046872">
    <property type="term" value="F:metal ion binding"/>
    <property type="evidence" value="ECO:0007669"/>
    <property type="project" value="UniProtKB-KW"/>
</dbReference>
<comment type="catalytic activity">
    <reaction evidence="1 14">
        <text>Endohydrolysis of (1-&gt;4)-alpha-D-glucosidic linkages in polysaccharides containing three or more (1-&gt;4)-alpha-linked D-glucose units.</text>
        <dbReference type="EC" id="3.2.1.1"/>
    </reaction>
</comment>
<evidence type="ECO:0000256" key="9">
    <source>
        <dbReference type="ARBA" id="ARBA00022837"/>
    </source>
</evidence>
<dbReference type="SUPFAM" id="SSF51445">
    <property type="entry name" value="(Trans)glycosidases"/>
    <property type="match status" value="1"/>
</dbReference>
<dbReference type="PRINTS" id="PR00110">
    <property type="entry name" value="ALPHAAMYLASE"/>
</dbReference>
<dbReference type="SMART" id="SM00642">
    <property type="entry name" value="Aamy"/>
    <property type="match status" value="1"/>
</dbReference>
<dbReference type="CDD" id="cd11317">
    <property type="entry name" value="AmyAc_bac_euk_AmyA"/>
    <property type="match status" value="1"/>
</dbReference>
<dbReference type="Pfam" id="PF02806">
    <property type="entry name" value="Alpha-amylase_C"/>
    <property type="match status" value="1"/>
</dbReference>
<evidence type="ECO:0000313" key="19">
    <source>
        <dbReference type="Proteomes" id="UP000038040"/>
    </source>
</evidence>